<dbReference type="Proteomes" id="UP000646776">
    <property type="component" value="Unassembled WGS sequence"/>
</dbReference>
<evidence type="ECO:0000256" key="1">
    <source>
        <dbReference type="SAM" id="Phobius"/>
    </source>
</evidence>
<evidence type="ECO:0000313" key="3">
    <source>
        <dbReference type="Proteomes" id="UP000646776"/>
    </source>
</evidence>
<feature type="transmembrane region" description="Helical" evidence="1">
    <location>
        <begin position="168"/>
        <end position="189"/>
    </location>
</feature>
<evidence type="ECO:0000313" key="2">
    <source>
        <dbReference type="EMBL" id="GGT99670.1"/>
    </source>
</evidence>
<keyword evidence="1" id="KW-0472">Membrane</keyword>
<keyword evidence="3" id="KW-1185">Reference proteome</keyword>
<feature type="transmembrane region" description="Helical" evidence="1">
    <location>
        <begin position="72"/>
        <end position="92"/>
    </location>
</feature>
<reference evidence="2" key="1">
    <citation type="journal article" date="2014" name="Int. J. Syst. Evol. Microbiol.">
        <title>Complete genome sequence of Corynebacterium casei LMG S-19264T (=DSM 44701T), isolated from a smear-ripened cheese.</title>
        <authorList>
            <consortium name="US DOE Joint Genome Institute (JGI-PGF)"/>
            <person name="Walter F."/>
            <person name="Albersmeier A."/>
            <person name="Kalinowski J."/>
            <person name="Ruckert C."/>
        </authorList>
    </citation>
    <scope>NUCLEOTIDE SEQUENCE</scope>
    <source>
        <strain evidence="2">JCM 4125</strain>
    </source>
</reference>
<comment type="caution">
    <text evidence="2">The sequence shown here is derived from an EMBL/GenBank/DDBJ whole genome shotgun (WGS) entry which is preliminary data.</text>
</comment>
<proteinExistence type="predicted"/>
<gene>
    <name evidence="2" type="ORF">GCM10010226_90940</name>
</gene>
<organism evidence="2 3">
    <name type="scientific">Streptomyces phaeofaciens</name>
    <dbReference type="NCBI Taxonomy" id="68254"/>
    <lineage>
        <taxon>Bacteria</taxon>
        <taxon>Bacillati</taxon>
        <taxon>Actinomycetota</taxon>
        <taxon>Actinomycetes</taxon>
        <taxon>Kitasatosporales</taxon>
        <taxon>Streptomycetaceae</taxon>
        <taxon>Streptomyces</taxon>
    </lineage>
</organism>
<sequence length="225" mass="23914">MVGRGRPPTRVLGQASAVFPAALPLHARLSALVVTSRLAVRTEDVLTDPDEPVRWRGLAPGGTRAAAEATQFIAAPLLAGAAIATIGVVAGADGAQFRWPGPAMLALTVAAISLVTGIQLALRARHYLYSKAEVEEWHGPLVPSVEQLHAREQALHLMAWRNWYVRSYLAYNVGVALLGVGVLALLAPAEHASVAHSVCRWIAVTAVGAAVLVHVATLYRPSRRR</sequence>
<feature type="transmembrane region" description="Helical" evidence="1">
    <location>
        <begin position="104"/>
        <end position="122"/>
    </location>
</feature>
<accession>A0A918HSI8</accession>
<dbReference type="AlphaFoldDB" id="A0A918HSI8"/>
<keyword evidence="1" id="KW-1133">Transmembrane helix</keyword>
<dbReference type="EMBL" id="BMSA01000062">
    <property type="protein sequence ID" value="GGT99670.1"/>
    <property type="molecule type" value="Genomic_DNA"/>
</dbReference>
<protein>
    <submittedName>
        <fullName evidence="2">Uncharacterized protein</fullName>
    </submittedName>
</protein>
<name>A0A918HSI8_9ACTN</name>
<reference evidence="2" key="2">
    <citation type="submission" date="2020-09" db="EMBL/GenBank/DDBJ databases">
        <authorList>
            <person name="Sun Q."/>
            <person name="Ohkuma M."/>
        </authorList>
    </citation>
    <scope>NUCLEOTIDE SEQUENCE</scope>
    <source>
        <strain evidence="2">JCM 4125</strain>
    </source>
</reference>
<feature type="transmembrane region" description="Helical" evidence="1">
    <location>
        <begin position="201"/>
        <end position="219"/>
    </location>
</feature>
<keyword evidence="1" id="KW-0812">Transmembrane</keyword>